<dbReference type="Proteomes" id="UP000066737">
    <property type="component" value="Chromosome I"/>
</dbReference>
<dbReference type="EMBL" id="LN831302">
    <property type="protein sequence ID" value="CQH47871.1"/>
    <property type="molecule type" value="Genomic_DNA"/>
</dbReference>
<dbReference type="AlphaFoldDB" id="A0A0U5HRD6"/>
<accession>A0A0U5HRD6</accession>
<reference evidence="2" key="1">
    <citation type="journal article" date="2016" name="Environ. Microbiol.">
        <title>The complete genome of a viable archaeum isolated from 123-million-year-old rock salt.</title>
        <authorList>
            <person name="Jaakkola S.T."/>
            <person name="Pfeiffer F."/>
            <person name="Ravantti J.J."/>
            <person name="Guo Q."/>
            <person name="Liu Y."/>
            <person name="Chen X."/>
            <person name="Ma H."/>
            <person name="Yang C."/>
            <person name="Oksanen H.M."/>
            <person name="Bamford D.H."/>
        </authorList>
    </citation>
    <scope>NUCLEOTIDE SEQUENCE</scope>
    <source>
        <strain evidence="2">JI20-1</strain>
    </source>
</reference>
<organism evidence="1 2">
    <name type="scientific">Halobacterium hubeiense</name>
    <dbReference type="NCBI Taxonomy" id="1407499"/>
    <lineage>
        <taxon>Archaea</taxon>
        <taxon>Methanobacteriati</taxon>
        <taxon>Methanobacteriota</taxon>
        <taxon>Stenosarchaea group</taxon>
        <taxon>Halobacteria</taxon>
        <taxon>Halobacteriales</taxon>
        <taxon>Halobacteriaceae</taxon>
        <taxon>Halobacterium</taxon>
    </lineage>
</organism>
<sequence>MSIERTERRGNLWPNSWRERPHRESSISWYMIYRAYDCIFAEHRIPSREGHRVAESLLSTKILAGRTTLLGRQLR</sequence>
<gene>
    <name evidence="1" type="ORF">HHUB_1362</name>
</gene>
<protein>
    <submittedName>
        <fullName evidence="1">Uncharacterized protein</fullName>
    </submittedName>
</protein>
<evidence type="ECO:0000313" key="1">
    <source>
        <dbReference type="EMBL" id="CQH47871.1"/>
    </source>
</evidence>
<proteinExistence type="predicted"/>
<keyword evidence="2" id="KW-1185">Reference proteome</keyword>
<dbReference type="KEGG" id="hhb:Hhub_1362"/>
<dbReference type="STRING" id="1407499.HHUB_1362"/>
<name>A0A0U5HRD6_9EURY</name>
<evidence type="ECO:0000313" key="2">
    <source>
        <dbReference type="Proteomes" id="UP000066737"/>
    </source>
</evidence>